<dbReference type="RefSeq" id="WP_219082775.1">
    <property type="nucleotide sequence ID" value="NZ_CP079216.1"/>
</dbReference>
<evidence type="ECO:0000313" key="3">
    <source>
        <dbReference type="EMBL" id="QXT63149.1"/>
    </source>
</evidence>
<dbReference type="InterPro" id="IPR034683">
    <property type="entry name" value="IspD/TarI"/>
</dbReference>
<reference evidence="3 4" key="1">
    <citation type="submission" date="2021-07" db="EMBL/GenBank/DDBJ databases">
        <title>complete genome sequencing of Tessaracoccus sp.J1M15.</title>
        <authorList>
            <person name="Bae J.-W."/>
            <person name="Kim D.-y."/>
        </authorList>
    </citation>
    <scope>NUCLEOTIDE SEQUENCE [LARGE SCALE GENOMIC DNA]</scope>
    <source>
        <strain evidence="3 4">J1M15</strain>
    </source>
</reference>
<evidence type="ECO:0000256" key="2">
    <source>
        <dbReference type="ARBA" id="ARBA00022695"/>
    </source>
</evidence>
<keyword evidence="1" id="KW-0808">Transferase</keyword>
<dbReference type="PANTHER" id="PTHR43015">
    <property type="entry name" value="D-RIBITOL-5-PHOSPHATE CYTIDYLYLTRANSFERASE"/>
    <property type="match status" value="1"/>
</dbReference>
<dbReference type="Pfam" id="PF01128">
    <property type="entry name" value="IspD"/>
    <property type="match status" value="1"/>
</dbReference>
<keyword evidence="4" id="KW-1185">Reference proteome</keyword>
<name>A0ABX8SPK8_9ACTN</name>
<keyword evidence="2 3" id="KW-0548">Nucleotidyltransferase</keyword>
<evidence type="ECO:0000256" key="1">
    <source>
        <dbReference type="ARBA" id="ARBA00022679"/>
    </source>
</evidence>
<dbReference type="Proteomes" id="UP000824504">
    <property type="component" value="Chromosome"/>
</dbReference>
<dbReference type="PANTHER" id="PTHR43015:SF1">
    <property type="entry name" value="D-RIBITOL-5-PHOSPHATE CYTIDYLYLTRANSFERASE"/>
    <property type="match status" value="1"/>
</dbReference>
<dbReference type="EMBL" id="CP079216">
    <property type="protein sequence ID" value="QXT63149.1"/>
    <property type="molecule type" value="Genomic_DNA"/>
</dbReference>
<evidence type="ECO:0000313" key="4">
    <source>
        <dbReference type="Proteomes" id="UP000824504"/>
    </source>
</evidence>
<sequence length="242" mass="26918">MSTNIAVIFAGGIGSRMNSKALPKQFLEIHGKPILIHTLEKFENHPEIDAIVLATNPDWRDLTEKLLRKHEITKCQWVVNGGETGQESRHKALRAIAADVEDPSDVIVLLHDGVRPLINDALISENIEMARTKGNAITCTKNNETVAVSADETITEVIPRDHIYAAQAPQTFHLDEILALYDLAVEEGETNSIDSCTLMATHGRQLFRVEGPRSNIKITTAEDFYVCRTYFDVLETQQIAGM</sequence>
<dbReference type="NCBIfam" id="NF001183">
    <property type="entry name" value="PRK00155.1-3"/>
    <property type="match status" value="1"/>
</dbReference>
<proteinExistence type="predicted"/>
<dbReference type="GO" id="GO:0016779">
    <property type="term" value="F:nucleotidyltransferase activity"/>
    <property type="evidence" value="ECO:0007669"/>
    <property type="project" value="UniProtKB-KW"/>
</dbReference>
<organism evidence="3 4">
    <name type="scientific">Tessaracoccus palaemonis</name>
    <dbReference type="NCBI Taxonomy" id="2829499"/>
    <lineage>
        <taxon>Bacteria</taxon>
        <taxon>Bacillati</taxon>
        <taxon>Actinomycetota</taxon>
        <taxon>Actinomycetes</taxon>
        <taxon>Propionibacteriales</taxon>
        <taxon>Propionibacteriaceae</taxon>
        <taxon>Tessaracoccus</taxon>
    </lineage>
</organism>
<gene>
    <name evidence="3" type="ORF">KDB89_01270</name>
</gene>
<dbReference type="CDD" id="cd02516">
    <property type="entry name" value="CDP-ME_synthetase"/>
    <property type="match status" value="1"/>
</dbReference>
<accession>A0ABX8SPK8</accession>
<protein>
    <submittedName>
        <fullName evidence="3">2-C-methyl-D-erythritol 4-phosphate cytidylyltransferase</fullName>
    </submittedName>
</protein>